<protein>
    <submittedName>
        <fullName evidence="9">YeeE/YedE family protein</fullName>
    </submittedName>
</protein>
<name>A0ABR2XC29_9PEZI</name>
<reference evidence="9 10" key="1">
    <citation type="submission" date="2024-02" db="EMBL/GenBank/DDBJ databases">
        <title>First draft genome assembly of two strains of Seiridium cardinale.</title>
        <authorList>
            <person name="Emiliani G."/>
            <person name="Scali E."/>
        </authorList>
    </citation>
    <scope>NUCLEOTIDE SEQUENCE [LARGE SCALE GENOMIC DNA]</scope>
    <source>
        <strain evidence="9 10">BM-138-000479</strain>
    </source>
</reference>
<evidence type="ECO:0000256" key="7">
    <source>
        <dbReference type="ARBA" id="ARBA00023136"/>
    </source>
</evidence>
<evidence type="ECO:0000256" key="5">
    <source>
        <dbReference type="ARBA" id="ARBA00022692"/>
    </source>
</evidence>
<evidence type="ECO:0000313" key="10">
    <source>
        <dbReference type="Proteomes" id="UP001465668"/>
    </source>
</evidence>
<evidence type="ECO:0000313" key="9">
    <source>
        <dbReference type="EMBL" id="KAK9771294.1"/>
    </source>
</evidence>
<gene>
    <name evidence="9" type="ORF">SCAR479_12027</name>
</gene>
<evidence type="ECO:0000256" key="8">
    <source>
        <dbReference type="SAM" id="Phobius"/>
    </source>
</evidence>
<comment type="caution">
    <text evidence="9">The sequence shown here is derived from an EMBL/GenBank/DDBJ whole genome shotgun (WGS) entry which is preliminary data.</text>
</comment>
<accession>A0ABR2XC29</accession>
<evidence type="ECO:0000256" key="1">
    <source>
        <dbReference type="ARBA" id="ARBA00004429"/>
    </source>
</evidence>
<feature type="transmembrane region" description="Helical" evidence="8">
    <location>
        <begin position="117"/>
        <end position="138"/>
    </location>
</feature>
<feature type="transmembrane region" description="Helical" evidence="8">
    <location>
        <begin position="44"/>
        <end position="65"/>
    </location>
</feature>
<feature type="transmembrane region" description="Helical" evidence="8">
    <location>
        <begin position="191"/>
        <end position="211"/>
    </location>
</feature>
<comment type="subcellular location">
    <subcellularLocation>
        <location evidence="1">Cell inner membrane</location>
        <topology evidence="1">Multi-pass membrane protein</topology>
    </subcellularLocation>
</comment>
<feature type="transmembrane region" description="Helical" evidence="8">
    <location>
        <begin position="245"/>
        <end position="264"/>
    </location>
</feature>
<dbReference type="EMBL" id="JARVKM010000077">
    <property type="protein sequence ID" value="KAK9771294.1"/>
    <property type="molecule type" value="Genomic_DNA"/>
</dbReference>
<organism evidence="9 10">
    <name type="scientific">Seiridium cardinale</name>
    <dbReference type="NCBI Taxonomy" id="138064"/>
    <lineage>
        <taxon>Eukaryota</taxon>
        <taxon>Fungi</taxon>
        <taxon>Dikarya</taxon>
        <taxon>Ascomycota</taxon>
        <taxon>Pezizomycotina</taxon>
        <taxon>Sordariomycetes</taxon>
        <taxon>Xylariomycetidae</taxon>
        <taxon>Amphisphaeriales</taxon>
        <taxon>Sporocadaceae</taxon>
        <taxon>Seiridium</taxon>
    </lineage>
</organism>
<evidence type="ECO:0000256" key="3">
    <source>
        <dbReference type="ARBA" id="ARBA00022475"/>
    </source>
</evidence>
<keyword evidence="10" id="KW-1185">Reference proteome</keyword>
<dbReference type="PANTHER" id="PTHR30574">
    <property type="entry name" value="INNER MEMBRANE PROTEIN YEDE"/>
    <property type="match status" value="1"/>
</dbReference>
<evidence type="ECO:0000256" key="4">
    <source>
        <dbReference type="ARBA" id="ARBA00022519"/>
    </source>
</evidence>
<keyword evidence="4" id="KW-0997">Cell inner membrane</keyword>
<dbReference type="InterPro" id="IPR007272">
    <property type="entry name" value="Sulf_transp_TsuA/YedE"/>
</dbReference>
<dbReference type="PANTHER" id="PTHR30574:SF1">
    <property type="entry name" value="SULPHUR TRANSPORT DOMAIN-CONTAINING PROTEIN"/>
    <property type="match status" value="1"/>
</dbReference>
<evidence type="ECO:0000256" key="6">
    <source>
        <dbReference type="ARBA" id="ARBA00022989"/>
    </source>
</evidence>
<feature type="transmembrane region" description="Helical" evidence="8">
    <location>
        <begin position="159"/>
        <end position="179"/>
    </location>
</feature>
<sequence>MALDILTTAFCGSAFGMALTASGVHRPDVIISQLTLSNFHMLESFLTAAASSLALVTICQRLGFIRLPPRSYSPMGILGYLDGNIVGGLTQGAGMALAGSCPGTVFAQVGAGIQSGLYTLSGLIIGGILWTGILQPYVQSRSAKKEKSTTPTSLDKRIGISHIGAVAVVEAIFTTIIVVAVSNSADRTKGLVHPVGGGFLIAGAQLVSAMLRKTLLGTSTAFEEVGNCFWSVVGRGSGGGRTNAVSYRNIVFVSGMTLGAYLVAMRYPSVSGSEIVVFDRMKVMAGGVLLAVGSRMAGGCTSGHGISGISLLSMSSYVTVAAMFTGAIGIALALADN</sequence>
<proteinExistence type="predicted"/>
<feature type="transmembrane region" description="Helical" evidence="8">
    <location>
        <begin position="317"/>
        <end position="335"/>
    </location>
</feature>
<keyword evidence="2" id="KW-0813">Transport</keyword>
<dbReference type="Pfam" id="PF04143">
    <property type="entry name" value="Sulf_transp"/>
    <property type="match status" value="1"/>
</dbReference>
<dbReference type="Proteomes" id="UP001465668">
    <property type="component" value="Unassembled WGS sequence"/>
</dbReference>
<keyword evidence="3" id="KW-1003">Cell membrane</keyword>
<keyword evidence="7 8" id="KW-0472">Membrane</keyword>
<feature type="transmembrane region" description="Helical" evidence="8">
    <location>
        <begin position="77"/>
        <end position="97"/>
    </location>
</feature>
<evidence type="ECO:0000256" key="2">
    <source>
        <dbReference type="ARBA" id="ARBA00022448"/>
    </source>
</evidence>
<keyword evidence="6 8" id="KW-1133">Transmembrane helix</keyword>
<keyword evidence="5 8" id="KW-0812">Transmembrane</keyword>